<dbReference type="InterPro" id="IPR039741">
    <property type="entry name" value="UDP-sugar_pyrophosphorylase"/>
</dbReference>
<accession>A0AAV5RRC6</accession>
<comment type="caution">
    <text evidence="7">The sequence shown here is derived from an EMBL/GenBank/DDBJ whole genome shotgun (WGS) entry which is preliminary data.</text>
</comment>
<evidence type="ECO:0000256" key="2">
    <source>
        <dbReference type="ARBA" id="ARBA00010401"/>
    </source>
</evidence>
<dbReference type="Proteomes" id="UP001377567">
    <property type="component" value="Unassembled WGS sequence"/>
</dbReference>
<comment type="catalytic activity">
    <reaction evidence="6">
        <text>N-acetyl-alpha-D-glucosamine 1-phosphate + UTP + H(+) = UDP-N-acetyl-alpha-D-glucosamine + diphosphate</text>
        <dbReference type="Rhea" id="RHEA:13509"/>
        <dbReference type="ChEBI" id="CHEBI:15378"/>
        <dbReference type="ChEBI" id="CHEBI:33019"/>
        <dbReference type="ChEBI" id="CHEBI:46398"/>
        <dbReference type="ChEBI" id="CHEBI:57705"/>
        <dbReference type="ChEBI" id="CHEBI:57776"/>
        <dbReference type="EC" id="2.7.7.23"/>
    </reaction>
</comment>
<proteinExistence type="inferred from homology"/>
<name>A0AAV5RRC6_MAUHU</name>
<evidence type="ECO:0000313" key="8">
    <source>
        <dbReference type="Proteomes" id="UP001377567"/>
    </source>
</evidence>
<dbReference type="InterPro" id="IPR029044">
    <property type="entry name" value="Nucleotide-diphossugar_trans"/>
</dbReference>
<dbReference type="EC" id="2.7.7.23" evidence="3"/>
<organism evidence="7 8">
    <name type="scientific">Maudiozyma humilis</name>
    <name type="common">Sour dough yeast</name>
    <name type="synonym">Kazachstania humilis</name>
    <dbReference type="NCBI Taxonomy" id="51915"/>
    <lineage>
        <taxon>Eukaryota</taxon>
        <taxon>Fungi</taxon>
        <taxon>Dikarya</taxon>
        <taxon>Ascomycota</taxon>
        <taxon>Saccharomycotina</taxon>
        <taxon>Saccharomycetes</taxon>
        <taxon>Saccharomycetales</taxon>
        <taxon>Saccharomycetaceae</taxon>
        <taxon>Maudiozyma</taxon>
    </lineage>
</organism>
<dbReference type="AlphaFoldDB" id="A0AAV5RRC6"/>
<dbReference type="InterPro" id="IPR002618">
    <property type="entry name" value="UDPGP_fam"/>
</dbReference>
<comment type="pathway">
    <text evidence="1">Nucleotide-sugar biosynthesis; UDP-N-acetyl-alpha-D-glucosamine biosynthesis; UDP-N-acetyl-alpha-D-glucosamine from N-acetyl-alpha-D-glucosamine 1-phosphate: step 1/1.</text>
</comment>
<evidence type="ECO:0000256" key="3">
    <source>
        <dbReference type="ARBA" id="ARBA00012457"/>
    </source>
</evidence>
<keyword evidence="4" id="KW-0808">Transferase</keyword>
<evidence type="ECO:0000256" key="1">
    <source>
        <dbReference type="ARBA" id="ARBA00005208"/>
    </source>
</evidence>
<comment type="similarity">
    <text evidence="2">Belongs to the UDPGP type 1 family.</text>
</comment>
<dbReference type="EMBL" id="BTGD01000001">
    <property type="protein sequence ID" value="GMM53691.1"/>
    <property type="molecule type" value="Genomic_DNA"/>
</dbReference>
<dbReference type="PANTHER" id="PTHR11952:SF2">
    <property type="entry name" value="LD24639P"/>
    <property type="match status" value="1"/>
</dbReference>
<dbReference type="SUPFAM" id="SSF53448">
    <property type="entry name" value="Nucleotide-diphospho-sugar transferases"/>
    <property type="match status" value="1"/>
</dbReference>
<dbReference type="FunFam" id="3.90.550.10:FF:000075">
    <property type="entry name" value="Probable UDP-N-acetylglucosamine pyrophosphorylase"/>
    <property type="match status" value="1"/>
</dbReference>
<dbReference type="Gene3D" id="3.90.550.10">
    <property type="entry name" value="Spore Coat Polysaccharide Biosynthesis Protein SpsA, Chain A"/>
    <property type="match status" value="1"/>
</dbReference>
<evidence type="ECO:0000313" key="7">
    <source>
        <dbReference type="EMBL" id="GMM53691.1"/>
    </source>
</evidence>
<evidence type="ECO:0000256" key="4">
    <source>
        <dbReference type="ARBA" id="ARBA00022679"/>
    </source>
</evidence>
<sequence>MSHAEIQKLYSDEGQAHLFKHVEALSTAEQEEFYNNLSKLAARNTPNKIQEAYKKSLESLKSGDNENADIQTLPSTSYESIIGNPTLSEEYWNIGLEAIQKGEVAVILMAGGQGTRLGSSSPKGCYDIKLPSHKSLFQIQAEKIWRLQKLSKCKADIPWYIMTSEPTRAATEAFFIQNKYFDLKKEQICFFNQGTLPALDSNGEKMFLNSPTNIVQSPDGNGGLYHAIKDNNLLQDFQKRGIKHIYMYCVDNVLSKVADPVFIGFSIKHNFQLATKAVRKRDAHESVGLIATRNGRPCVIEYSEISKELAEERDADGLLKLRAGNIVNHYYSIELLQKQLNHWCENSTYHIAKKKIPYYDNVKSEYVKPEEPNGVKLEQFIFDVFPEIPLDRFGCLEVDRAEEFSPLKNASGSANDNPETSRKAYMELGTLWLKNAGANVSDNIHVEVSNKISYQGENLDQYKGKTINENDSLLEL</sequence>
<evidence type="ECO:0000256" key="5">
    <source>
        <dbReference type="ARBA" id="ARBA00022695"/>
    </source>
</evidence>
<keyword evidence="5" id="KW-0548">Nucleotidyltransferase</keyword>
<dbReference type="CDD" id="cd04193">
    <property type="entry name" value="UDPGlcNAc_PPase"/>
    <property type="match status" value="1"/>
</dbReference>
<dbReference type="GO" id="GO:0006048">
    <property type="term" value="P:UDP-N-acetylglucosamine biosynthetic process"/>
    <property type="evidence" value="ECO:0007669"/>
    <property type="project" value="TreeGrafter"/>
</dbReference>
<dbReference type="GO" id="GO:0003977">
    <property type="term" value="F:UDP-N-acetylglucosamine diphosphorylase activity"/>
    <property type="evidence" value="ECO:0007669"/>
    <property type="project" value="UniProtKB-EC"/>
</dbReference>
<evidence type="ECO:0000256" key="6">
    <source>
        <dbReference type="ARBA" id="ARBA00048493"/>
    </source>
</evidence>
<gene>
    <name evidence="7" type="ORF">DAKH74_003070</name>
</gene>
<protein>
    <recommendedName>
        <fullName evidence="3">UDP-N-acetylglucosamine diphosphorylase</fullName>
        <ecNumber evidence="3">2.7.7.23</ecNumber>
    </recommendedName>
</protein>
<keyword evidence="8" id="KW-1185">Reference proteome</keyword>
<reference evidence="7 8" key="1">
    <citation type="journal article" date="2023" name="Elife">
        <title>Identification of key yeast species and microbe-microbe interactions impacting larval growth of Drosophila in the wild.</title>
        <authorList>
            <person name="Mure A."/>
            <person name="Sugiura Y."/>
            <person name="Maeda R."/>
            <person name="Honda K."/>
            <person name="Sakurai N."/>
            <person name="Takahashi Y."/>
            <person name="Watada M."/>
            <person name="Katoh T."/>
            <person name="Gotoh A."/>
            <person name="Gotoh Y."/>
            <person name="Taniguchi I."/>
            <person name="Nakamura K."/>
            <person name="Hayashi T."/>
            <person name="Katayama T."/>
            <person name="Uemura T."/>
            <person name="Hattori Y."/>
        </authorList>
    </citation>
    <scope>NUCLEOTIDE SEQUENCE [LARGE SCALE GENOMIC DNA]</scope>
    <source>
        <strain evidence="7 8">KH-74</strain>
    </source>
</reference>
<dbReference type="PANTHER" id="PTHR11952">
    <property type="entry name" value="UDP- GLUCOSE PYROPHOSPHORYLASE"/>
    <property type="match status" value="1"/>
</dbReference>
<dbReference type="Pfam" id="PF01704">
    <property type="entry name" value="UDPGP"/>
    <property type="match status" value="1"/>
</dbReference>